<protein>
    <submittedName>
        <fullName evidence="2">Uncharacterized protein</fullName>
    </submittedName>
</protein>
<gene>
    <name evidence="2" type="primary">Dana\GF28060</name>
    <name evidence="2" type="ORF">GF28060</name>
</gene>
<evidence type="ECO:0000256" key="1">
    <source>
        <dbReference type="SAM" id="SignalP"/>
    </source>
</evidence>
<dbReference type="Proteomes" id="UP000007801">
    <property type="component" value="Unassembled WGS sequence"/>
</dbReference>
<keyword evidence="3" id="KW-1185">Reference proteome</keyword>
<feature type="signal peptide" evidence="1">
    <location>
        <begin position="1"/>
        <end position="21"/>
    </location>
</feature>
<dbReference type="InParanoid" id="A0A0P9AJ96"/>
<dbReference type="FunCoup" id="A0A0P9AJ96">
    <property type="interactions" value="35"/>
</dbReference>
<proteinExistence type="predicted"/>
<dbReference type="EMBL" id="CH902618">
    <property type="protein sequence ID" value="KPU77918.1"/>
    <property type="molecule type" value="Genomic_DNA"/>
</dbReference>
<evidence type="ECO:0000313" key="2">
    <source>
        <dbReference type="EMBL" id="KPU77918.1"/>
    </source>
</evidence>
<dbReference type="AlphaFoldDB" id="A0A0P9AJ96"/>
<organism evidence="2 3">
    <name type="scientific">Drosophila ananassae</name>
    <name type="common">Fruit fly</name>
    <dbReference type="NCBI Taxonomy" id="7217"/>
    <lineage>
        <taxon>Eukaryota</taxon>
        <taxon>Metazoa</taxon>
        <taxon>Ecdysozoa</taxon>
        <taxon>Arthropoda</taxon>
        <taxon>Hexapoda</taxon>
        <taxon>Insecta</taxon>
        <taxon>Pterygota</taxon>
        <taxon>Neoptera</taxon>
        <taxon>Endopterygota</taxon>
        <taxon>Diptera</taxon>
        <taxon>Brachycera</taxon>
        <taxon>Muscomorpha</taxon>
        <taxon>Ephydroidea</taxon>
        <taxon>Drosophilidae</taxon>
        <taxon>Drosophila</taxon>
        <taxon>Sophophora</taxon>
    </lineage>
</organism>
<reference evidence="2 3" key="1">
    <citation type="journal article" date="2007" name="Nature">
        <title>Evolution of genes and genomes on the Drosophila phylogeny.</title>
        <authorList>
            <consortium name="Drosophila 12 Genomes Consortium"/>
            <person name="Clark A.G."/>
            <person name="Eisen M.B."/>
            <person name="Smith D.R."/>
            <person name="Bergman C.M."/>
            <person name="Oliver B."/>
            <person name="Markow T.A."/>
            <person name="Kaufman T.C."/>
            <person name="Kellis M."/>
            <person name="Gelbart W."/>
            <person name="Iyer V.N."/>
            <person name="Pollard D.A."/>
            <person name="Sackton T.B."/>
            <person name="Larracuente A.M."/>
            <person name="Singh N.D."/>
            <person name="Abad J.P."/>
            <person name="Abt D.N."/>
            <person name="Adryan B."/>
            <person name="Aguade M."/>
            <person name="Akashi H."/>
            <person name="Anderson W.W."/>
            <person name="Aquadro C.F."/>
            <person name="Ardell D.H."/>
            <person name="Arguello R."/>
            <person name="Artieri C.G."/>
            <person name="Barbash D.A."/>
            <person name="Barker D."/>
            <person name="Barsanti P."/>
            <person name="Batterham P."/>
            <person name="Batzoglou S."/>
            <person name="Begun D."/>
            <person name="Bhutkar A."/>
            <person name="Blanco E."/>
            <person name="Bosak S.A."/>
            <person name="Bradley R.K."/>
            <person name="Brand A.D."/>
            <person name="Brent M.R."/>
            <person name="Brooks A.N."/>
            <person name="Brown R.H."/>
            <person name="Butlin R.K."/>
            <person name="Caggese C."/>
            <person name="Calvi B.R."/>
            <person name="Bernardo de Carvalho A."/>
            <person name="Caspi A."/>
            <person name="Castrezana S."/>
            <person name="Celniker S.E."/>
            <person name="Chang J.L."/>
            <person name="Chapple C."/>
            <person name="Chatterji S."/>
            <person name="Chinwalla A."/>
            <person name="Civetta A."/>
            <person name="Clifton S.W."/>
            <person name="Comeron J.M."/>
            <person name="Costello J.C."/>
            <person name="Coyne J.A."/>
            <person name="Daub J."/>
            <person name="David R.G."/>
            <person name="Delcher A.L."/>
            <person name="Delehaunty K."/>
            <person name="Do C.B."/>
            <person name="Ebling H."/>
            <person name="Edwards K."/>
            <person name="Eickbush T."/>
            <person name="Evans J.D."/>
            <person name="Filipski A."/>
            <person name="Findeiss S."/>
            <person name="Freyhult E."/>
            <person name="Fulton L."/>
            <person name="Fulton R."/>
            <person name="Garcia A.C."/>
            <person name="Gardiner A."/>
            <person name="Garfield D.A."/>
            <person name="Garvin B.E."/>
            <person name="Gibson G."/>
            <person name="Gilbert D."/>
            <person name="Gnerre S."/>
            <person name="Godfrey J."/>
            <person name="Good R."/>
            <person name="Gotea V."/>
            <person name="Gravely B."/>
            <person name="Greenberg A.J."/>
            <person name="Griffiths-Jones S."/>
            <person name="Gross S."/>
            <person name="Guigo R."/>
            <person name="Gustafson E.A."/>
            <person name="Haerty W."/>
            <person name="Hahn M.W."/>
            <person name="Halligan D.L."/>
            <person name="Halpern A.L."/>
            <person name="Halter G.M."/>
            <person name="Han M.V."/>
            <person name="Heger A."/>
            <person name="Hillier L."/>
            <person name="Hinrichs A.S."/>
            <person name="Holmes I."/>
            <person name="Hoskins R.A."/>
            <person name="Hubisz M.J."/>
            <person name="Hultmark D."/>
            <person name="Huntley M.A."/>
            <person name="Jaffe D.B."/>
            <person name="Jagadeeshan S."/>
            <person name="Jeck W.R."/>
            <person name="Johnson J."/>
            <person name="Jones C.D."/>
            <person name="Jordan W.C."/>
            <person name="Karpen G.H."/>
            <person name="Kataoka E."/>
            <person name="Keightley P.D."/>
            <person name="Kheradpour P."/>
            <person name="Kirkness E.F."/>
            <person name="Koerich L.B."/>
            <person name="Kristiansen K."/>
            <person name="Kudrna D."/>
            <person name="Kulathinal R.J."/>
            <person name="Kumar S."/>
            <person name="Kwok R."/>
            <person name="Lander E."/>
            <person name="Langley C.H."/>
            <person name="Lapoint R."/>
            <person name="Lazzaro B.P."/>
            <person name="Lee S.J."/>
            <person name="Levesque L."/>
            <person name="Li R."/>
            <person name="Lin C.F."/>
            <person name="Lin M.F."/>
            <person name="Lindblad-Toh K."/>
            <person name="Llopart A."/>
            <person name="Long M."/>
            <person name="Low L."/>
            <person name="Lozovsky E."/>
            <person name="Lu J."/>
            <person name="Luo M."/>
            <person name="Machado C.A."/>
            <person name="Makalowski W."/>
            <person name="Marzo M."/>
            <person name="Matsuda M."/>
            <person name="Matzkin L."/>
            <person name="McAllister B."/>
            <person name="McBride C.S."/>
            <person name="McKernan B."/>
            <person name="McKernan K."/>
            <person name="Mendez-Lago M."/>
            <person name="Minx P."/>
            <person name="Mollenhauer M.U."/>
            <person name="Montooth K."/>
            <person name="Mount S.M."/>
            <person name="Mu X."/>
            <person name="Myers E."/>
            <person name="Negre B."/>
            <person name="Newfeld S."/>
            <person name="Nielsen R."/>
            <person name="Noor M.A."/>
            <person name="O'Grady P."/>
            <person name="Pachter L."/>
            <person name="Papaceit M."/>
            <person name="Parisi M.J."/>
            <person name="Parisi M."/>
            <person name="Parts L."/>
            <person name="Pedersen J.S."/>
            <person name="Pesole G."/>
            <person name="Phillippy A.M."/>
            <person name="Ponting C.P."/>
            <person name="Pop M."/>
            <person name="Porcelli D."/>
            <person name="Powell J.R."/>
            <person name="Prohaska S."/>
            <person name="Pruitt K."/>
            <person name="Puig M."/>
            <person name="Quesneville H."/>
            <person name="Ram K.R."/>
            <person name="Rand D."/>
            <person name="Rasmussen M.D."/>
            <person name="Reed L.K."/>
            <person name="Reenan R."/>
            <person name="Reily A."/>
            <person name="Remington K.A."/>
            <person name="Rieger T.T."/>
            <person name="Ritchie M.G."/>
            <person name="Robin C."/>
            <person name="Rogers Y.H."/>
            <person name="Rohde C."/>
            <person name="Rozas J."/>
            <person name="Rubenfield M.J."/>
            <person name="Ruiz A."/>
            <person name="Russo S."/>
            <person name="Salzberg S.L."/>
            <person name="Sanchez-Gracia A."/>
            <person name="Saranga D.J."/>
            <person name="Sato H."/>
            <person name="Schaeffer S.W."/>
            <person name="Schatz M.C."/>
            <person name="Schlenke T."/>
            <person name="Schwartz R."/>
            <person name="Segarra C."/>
            <person name="Singh R.S."/>
            <person name="Sirot L."/>
            <person name="Sirota M."/>
            <person name="Sisneros N.B."/>
            <person name="Smith C.D."/>
            <person name="Smith T.F."/>
            <person name="Spieth J."/>
            <person name="Stage D.E."/>
            <person name="Stark A."/>
            <person name="Stephan W."/>
            <person name="Strausberg R.L."/>
            <person name="Strempel S."/>
            <person name="Sturgill D."/>
            <person name="Sutton G."/>
            <person name="Sutton G.G."/>
            <person name="Tao W."/>
            <person name="Teichmann S."/>
            <person name="Tobari Y.N."/>
            <person name="Tomimura Y."/>
            <person name="Tsolas J.M."/>
            <person name="Valente V.L."/>
            <person name="Venter E."/>
            <person name="Venter J.C."/>
            <person name="Vicario S."/>
            <person name="Vieira F.G."/>
            <person name="Vilella A.J."/>
            <person name="Villasante A."/>
            <person name="Walenz B."/>
            <person name="Wang J."/>
            <person name="Wasserman M."/>
            <person name="Watts T."/>
            <person name="Wilson D."/>
            <person name="Wilson R.K."/>
            <person name="Wing R.A."/>
            <person name="Wolfner M.F."/>
            <person name="Wong A."/>
            <person name="Wong G.K."/>
            <person name="Wu C.I."/>
            <person name="Wu G."/>
            <person name="Yamamoto D."/>
            <person name="Yang H.P."/>
            <person name="Yang S.P."/>
            <person name="Yorke J.A."/>
            <person name="Yoshida K."/>
            <person name="Zdobnov E."/>
            <person name="Zhang P."/>
            <person name="Zhang Y."/>
            <person name="Zimin A.V."/>
            <person name="Baldwin J."/>
            <person name="Abdouelleil A."/>
            <person name="Abdulkadir J."/>
            <person name="Abebe A."/>
            <person name="Abera B."/>
            <person name="Abreu J."/>
            <person name="Acer S.C."/>
            <person name="Aftuck L."/>
            <person name="Alexander A."/>
            <person name="An P."/>
            <person name="Anderson E."/>
            <person name="Anderson S."/>
            <person name="Arachi H."/>
            <person name="Azer M."/>
            <person name="Bachantsang P."/>
            <person name="Barry A."/>
            <person name="Bayul T."/>
            <person name="Berlin A."/>
            <person name="Bessette D."/>
            <person name="Bloom T."/>
            <person name="Blye J."/>
            <person name="Boguslavskiy L."/>
            <person name="Bonnet C."/>
            <person name="Boukhgalter B."/>
            <person name="Bourzgui I."/>
            <person name="Brown A."/>
            <person name="Cahill P."/>
            <person name="Channer S."/>
            <person name="Cheshatsang Y."/>
            <person name="Chuda L."/>
            <person name="Citroen M."/>
            <person name="Collymore A."/>
            <person name="Cooke P."/>
            <person name="Costello M."/>
            <person name="D'Aco K."/>
            <person name="Daza R."/>
            <person name="De Haan G."/>
            <person name="DeGray S."/>
            <person name="DeMaso C."/>
            <person name="Dhargay N."/>
            <person name="Dooley K."/>
            <person name="Dooley E."/>
            <person name="Doricent M."/>
            <person name="Dorje P."/>
            <person name="Dorjee K."/>
            <person name="Dupes A."/>
            <person name="Elong R."/>
            <person name="Falk J."/>
            <person name="Farina A."/>
            <person name="Faro S."/>
            <person name="Ferguson D."/>
            <person name="Fisher S."/>
            <person name="Foley C.D."/>
            <person name="Franke A."/>
            <person name="Friedrich D."/>
            <person name="Gadbois L."/>
            <person name="Gearin G."/>
            <person name="Gearin C.R."/>
            <person name="Giannoukos G."/>
            <person name="Goode T."/>
            <person name="Graham J."/>
            <person name="Grandbois E."/>
            <person name="Grewal S."/>
            <person name="Gyaltsen K."/>
            <person name="Hafez N."/>
            <person name="Hagos B."/>
            <person name="Hall J."/>
            <person name="Henson C."/>
            <person name="Hollinger A."/>
            <person name="Honan T."/>
            <person name="Huard M.D."/>
            <person name="Hughes L."/>
            <person name="Hurhula B."/>
            <person name="Husby M.E."/>
            <person name="Kamat A."/>
            <person name="Kanga B."/>
            <person name="Kashin S."/>
            <person name="Khazanovich D."/>
            <person name="Kisner P."/>
            <person name="Lance K."/>
            <person name="Lara M."/>
            <person name="Lee W."/>
            <person name="Lennon N."/>
            <person name="Letendre F."/>
            <person name="LeVine R."/>
            <person name="Lipovsky A."/>
            <person name="Liu X."/>
            <person name="Liu J."/>
            <person name="Liu S."/>
            <person name="Lokyitsang T."/>
            <person name="Lokyitsang Y."/>
            <person name="Lubonja R."/>
            <person name="Lui A."/>
            <person name="MacDonald P."/>
            <person name="Magnisalis V."/>
            <person name="Maru K."/>
            <person name="Matthews C."/>
            <person name="McCusker W."/>
            <person name="McDonough S."/>
            <person name="Mehta T."/>
            <person name="Meldrim J."/>
            <person name="Meneus L."/>
            <person name="Mihai O."/>
            <person name="Mihalev A."/>
            <person name="Mihova T."/>
            <person name="Mittelman R."/>
            <person name="Mlenga V."/>
            <person name="Montmayeur A."/>
            <person name="Mulrain L."/>
            <person name="Navidi A."/>
            <person name="Naylor J."/>
            <person name="Negash T."/>
            <person name="Nguyen T."/>
            <person name="Nguyen N."/>
            <person name="Nicol R."/>
            <person name="Norbu C."/>
            <person name="Norbu N."/>
            <person name="Novod N."/>
            <person name="O'Neill B."/>
            <person name="Osman S."/>
            <person name="Markiewicz E."/>
            <person name="Oyono O.L."/>
            <person name="Patti C."/>
            <person name="Phunkhang P."/>
            <person name="Pierre F."/>
            <person name="Priest M."/>
            <person name="Raghuraman S."/>
            <person name="Rege F."/>
            <person name="Reyes R."/>
            <person name="Rise C."/>
            <person name="Rogov P."/>
            <person name="Ross K."/>
            <person name="Ryan E."/>
            <person name="Settipalli S."/>
            <person name="Shea T."/>
            <person name="Sherpa N."/>
            <person name="Shi L."/>
            <person name="Shih D."/>
            <person name="Sparrow T."/>
            <person name="Spaulding J."/>
            <person name="Stalker J."/>
            <person name="Stange-Thomann N."/>
            <person name="Stavropoulos S."/>
            <person name="Stone C."/>
            <person name="Strader C."/>
            <person name="Tesfaye S."/>
            <person name="Thomson T."/>
            <person name="Thoulutsang Y."/>
            <person name="Thoulutsang D."/>
            <person name="Topham K."/>
            <person name="Topping I."/>
            <person name="Tsamla T."/>
            <person name="Vassiliev H."/>
            <person name="Vo A."/>
            <person name="Wangchuk T."/>
            <person name="Wangdi T."/>
            <person name="Weiand M."/>
            <person name="Wilkinson J."/>
            <person name="Wilson A."/>
            <person name="Yadav S."/>
            <person name="Young G."/>
            <person name="Yu Q."/>
            <person name="Zembek L."/>
            <person name="Zhong D."/>
            <person name="Zimmer A."/>
            <person name="Zwirko Z."/>
            <person name="Jaffe D.B."/>
            <person name="Alvarez P."/>
            <person name="Brockman W."/>
            <person name="Butler J."/>
            <person name="Chin C."/>
            <person name="Gnerre S."/>
            <person name="Grabherr M."/>
            <person name="Kleber M."/>
            <person name="Mauceli E."/>
            <person name="MacCallum I."/>
        </authorList>
    </citation>
    <scope>NUCLEOTIDE SEQUENCE [LARGE SCALE GENOMIC DNA]</scope>
    <source>
        <strain evidence="3">Tucson 14024-0371.13</strain>
    </source>
</reference>
<name>A0A0P9AJ96_DROAN</name>
<accession>A0A0P9AJ96</accession>
<keyword evidence="1" id="KW-0732">Signal</keyword>
<feature type="chain" id="PRO_5006155216" evidence="1">
    <location>
        <begin position="22"/>
        <end position="137"/>
    </location>
</feature>
<sequence length="137" mass="15346">MNAIILLIIKILISLSTLGECGYMERETSFTASPDMKEINVSRDKDGFKCNGVMCPRKVTTACSVMKTLKPILKLDYDSVIICRNRMKKVICGATVSKKTQLQEVFDLDDMGEVTRIEKDVIITLQGNVIPRCPNNK</sequence>
<evidence type="ECO:0000313" key="3">
    <source>
        <dbReference type="Proteomes" id="UP000007801"/>
    </source>
</evidence>